<organism evidence="2 3">
    <name type="scientific">Nonomuraea diastatica</name>
    <dbReference type="NCBI Taxonomy" id="1848329"/>
    <lineage>
        <taxon>Bacteria</taxon>
        <taxon>Bacillati</taxon>
        <taxon>Actinomycetota</taxon>
        <taxon>Actinomycetes</taxon>
        <taxon>Streptosporangiales</taxon>
        <taxon>Streptosporangiaceae</taxon>
        <taxon>Nonomuraea</taxon>
    </lineage>
</organism>
<dbReference type="SUPFAM" id="SSF53697">
    <property type="entry name" value="SIS domain"/>
    <property type="match status" value="1"/>
</dbReference>
<dbReference type="Gene3D" id="3.40.50.10490">
    <property type="entry name" value="Glucose-6-phosphate isomerase like protein, domain 1"/>
    <property type="match status" value="1"/>
</dbReference>
<accession>A0A4R4WD86</accession>
<sequence>MKVSCREEGVASAAASFAGRLVADGVPARLAAGDPTLWGEDAEAGAPAGPGRAARPQALSRTSRELLPELGRLAERARAQGLTNVVLAGAGGSPAAAEVICDTDDVPLTVLDTTDPGQVLRALAEPPGATIVVVADAGGSALETGCLLRIYERHFTDAGIAPAERIVVVTGPGSPLERRARESGHQVVLSDPGAGGRAPALSAYTLVACALAGARVERLLDDADQVLQLLSLDIGNPGLDLGAALGGAALGGRDKLLLDDRLSAIAGLPGWIEELVAGSTGKRGRGILPVVGADPSRSGDELIVAIESDIGDVRVDGPLGAQFAVWEYAAAVAGLALDVDPADRPDEAGARDNTVALLDLPDLPTGAPAFTDGPVEVYGGVTAKDLPGLFAELLHTVPAGGYLSIMAYLDRLAAFDAPVPDRADFEQMTDAWMTADAATLRALLALRTDRPVTFGWGPRCLHSTGQYHKGGPQNGVFLLITGAVAEDVVIPGRPYTLGRLQLAQALGDLGAVETRGRPAVRLHLTDRAAGVAHLLAAAQEA</sequence>
<dbReference type="GO" id="GO:0004347">
    <property type="term" value="F:glucose-6-phosphate isomerase activity"/>
    <property type="evidence" value="ECO:0007669"/>
    <property type="project" value="InterPro"/>
</dbReference>
<proteinExistence type="predicted"/>
<dbReference type="OrthoDB" id="140919at2"/>
<dbReference type="EMBL" id="SMKP01000111">
    <property type="protein sequence ID" value="TDD16161.1"/>
    <property type="molecule type" value="Genomic_DNA"/>
</dbReference>
<dbReference type="AlphaFoldDB" id="A0A4R4WD86"/>
<dbReference type="InterPro" id="IPR046348">
    <property type="entry name" value="SIS_dom_sf"/>
</dbReference>
<dbReference type="RefSeq" id="WP_132514766.1">
    <property type="nucleotide sequence ID" value="NZ_SMKP01000111.1"/>
</dbReference>
<reference evidence="2 3" key="1">
    <citation type="submission" date="2019-03" db="EMBL/GenBank/DDBJ databases">
        <title>Draft genome sequences of novel Actinobacteria.</title>
        <authorList>
            <person name="Sahin N."/>
            <person name="Ay H."/>
            <person name="Saygin H."/>
        </authorList>
    </citation>
    <scope>NUCLEOTIDE SEQUENCE [LARGE SCALE GENOMIC DNA]</scope>
    <source>
        <strain evidence="2 3">KC712</strain>
    </source>
</reference>
<evidence type="ECO:0000313" key="2">
    <source>
        <dbReference type="EMBL" id="TDD16161.1"/>
    </source>
</evidence>
<gene>
    <name evidence="2" type="ORF">E1294_32290</name>
</gene>
<feature type="region of interest" description="Disordered" evidence="1">
    <location>
        <begin position="37"/>
        <end position="59"/>
    </location>
</feature>
<keyword evidence="3" id="KW-1185">Reference proteome</keyword>
<evidence type="ECO:0000313" key="3">
    <source>
        <dbReference type="Proteomes" id="UP000294543"/>
    </source>
</evidence>
<dbReference type="GO" id="GO:0006096">
    <property type="term" value="P:glycolytic process"/>
    <property type="evidence" value="ECO:0007669"/>
    <property type="project" value="InterPro"/>
</dbReference>
<dbReference type="GO" id="GO:0006094">
    <property type="term" value="P:gluconeogenesis"/>
    <property type="evidence" value="ECO:0007669"/>
    <property type="project" value="InterPro"/>
</dbReference>
<dbReference type="PROSITE" id="PS51463">
    <property type="entry name" value="P_GLUCOSE_ISOMERASE_3"/>
    <property type="match status" value="1"/>
</dbReference>
<dbReference type="Proteomes" id="UP000294543">
    <property type="component" value="Unassembled WGS sequence"/>
</dbReference>
<comment type="caution">
    <text evidence="2">The sequence shown here is derived from an EMBL/GenBank/DDBJ whole genome shotgun (WGS) entry which is preliminary data.</text>
</comment>
<keyword evidence="2" id="KW-0413">Isomerase</keyword>
<feature type="compositionally biased region" description="Low complexity" evidence="1">
    <location>
        <begin position="44"/>
        <end position="56"/>
    </location>
</feature>
<evidence type="ECO:0000256" key="1">
    <source>
        <dbReference type="SAM" id="MobiDB-lite"/>
    </source>
</evidence>
<dbReference type="GO" id="GO:0097367">
    <property type="term" value="F:carbohydrate derivative binding"/>
    <property type="evidence" value="ECO:0007669"/>
    <property type="project" value="InterPro"/>
</dbReference>
<dbReference type="InterPro" id="IPR001672">
    <property type="entry name" value="G6P_Isomerase"/>
</dbReference>
<protein>
    <submittedName>
        <fullName evidence="2">Glucose-6-phosphate isomerase</fullName>
    </submittedName>
</protein>
<name>A0A4R4WD86_9ACTN</name>